<dbReference type="Proteomes" id="UP000305751">
    <property type="component" value="Unassembled WGS sequence"/>
</dbReference>
<evidence type="ECO:0000313" key="3">
    <source>
        <dbReference type="Proteomes" id="UP000305751"/>
    </source>
</evidence>
<accession>A0A4S2AMW9</accession>
<keyword evidence="3" id="KW-1185">Reference proteome</keyword>
<keyword evidence="1" id="KW-1133">Transmembrane helix</keyword>
<dbReference type="AlphaFoldDB" id="A0A4S2AMW9"/>
<sequence length="156" mass="17791">MFDFKGKLRGMKEWIKRVNDNGLNVFLNVIFCIMIAVGITAICMGLFNILGGIKVNIYLFLGCVCAACIDILGFYWMLKAKKEGFYLFIIACVLCGTLLYLQRYGFSLDGFDVPYFSTSNVFSYMVASLGRIIIFMLLMLLRRNGKNAYQVMWGKK</sequence>
<dbReference type="RefSeq" id="WP_024987093.1">
    <property type="nucleotide sequence ID" value="NZ_CAJTBC010000022.1"/>
</dbReference>
<gene>
    <name evidence="2" type="ORF">E5356_10510</name>
</gene>
<feature type="transmembrane region" description="Helical" evidence="1">
    <location>
        <begin position="121"/>
        <end position="141"/>
    </location>
</feature>
<dbReference type="GeneID" id="93047692"/>
<dbReference type="EMBL" id="SRZA01000029">
    <property type="protein sequence ID" value="TGY02527.1"/>
    <property type="molecule type" value="Genomic_DNA"/>
</dbReference>
<comment type="caution">
    <text evidence="2">The sequence shown here is derived from an EMBL/GenBank/DDBJ whole genome shotgun (WGS) entry which is preliminary data.</text>
</comment>
<feature type="transmembrane region" description="Helical" evidence="1">
    <location>
        <begin position="21"/>
        <end position="51"/>
    </location>
</feature>
<feature type="transmembrane region" description="Helical" evidence="1">
    <location>
        <begin position="85"/>
        <end position="101"/>
    </location>
</feature>
<proteinExistence type="predicted"/>
<feature type="transmembrane region" description="Helical" evidence="1">
    <location>
        <begin position="57"/>
        <end position="78"/>
    </location>
</feature>
<organism evidence="2 3">
    <name type="scientific">Bacteroides acidifaciens</name>
    <dbReference type="NCBI Taxonomy" id="85831"/>
    <lineage>
        <taxon>Bacteria</taxon>
        <taxon>Pseudomonadati</taxon>
        <taxon>Bacteroidota</taxon>
        <taxon>Bacteroidia</taxon>
        <taxon>Bacteroidales</taxon>
        <taxon>Bacteroidaceae</taxon>
        <taxon>Bacteroides</taxon>
    </lineage>
</organism>
<name>A0A4S2AMW9_9BACE</name>
<evidence type="ECO:0000313" key="2">
    <source>
        <dbReference type="EMBL" id="TGY02527.1"/>
    </source>
</evidence>
<keyword evidence="1" id="KW-0472">Membrane</keyword>
<keyword evidence="1" id="KW-0812">Transmembrane</keyword>
<reference evidence="2 3" key="1">
    <citation type="submission" date="2019-04" db="EMBL/GenBank/DDBJ databases">
        <title>Microbes associate with the intestines of laboratory mice.</title>
        <authorList>
            <person name="Navarre W."/>
            <person name="Wong E."/>
            <person name="Huang K."/>
            <person name="Tropini C."/>
            <person name="Ng K."/>
            <person name="Yu B."/>
        </authorList>
    </citation>
    <scope>NUCLEOTIDE SEQUENCE [LARGE SCALE GENOMIC DNA]</scope>
    <source>
        <strain evidence="2 3">NM70_E10</strain>
    </source>
</reference>
<protein>
    <submittedName>
        <fullName evidence="2">Uncharacterized protein</fullName>
    </submittedName>
</protein>
<evidence type="ECO:0000256" key="1">
    <source>
        <dbReference type="SAM" id="Phobius"/>
    </source>
</evidence>